<reference evidence="4 5" key="1">
    <citation type="submission" date="2018-09" db="EMBL/GenBank/DDBJ databases">
        <title>A high-quality reference genome of wild soybean provides a powerful tool to mine soybean genomes.</title>
        <authorList>
            <person name="Xie M."/>
            <person name="Chung C.Y.L."/>
            <person name="Li M.-W."/>
            <person name="Wong F.-L."/>
            <person name="Chan T.-F."/>
            <person name="Lam H.-M."/>
        </authorList>
    </citation>
    <scope>NUCLEOTIDE SEQUENCE [LARGE SCALE GENOMIC DNA]</scope>
    <source>
        <strain evidence="5">cv. W05</strain>
        <tissue evidence="4">Hypocotyl of etiolated seedlings</tissue>
    </source>
</reference>
<dbReference type="EMBL" id="QZWG01000001">
    <property type="protein sequence ID" value="RZC28094.1"/>
    <property type="molecule type" value="Genomic_DNA"/>
</dbReference>
<protein>
    <submittedName>
        <fullName evidence="4">Pentatricopeptide repeat-containing protein</fullName>
    </submittedName>
</protein>
<dbReference type="Pfam" id="PF13041">
    <property type="entry name" value="PPR_2"/>
    <property type="match status" value="2"/>
</dbReference>
<comment type="caution">
    <text evidence="4">The sequence shown here is derived from an EMBL/GenBank/DDBJ whole genome shotgun (WGS) entry which is preliminary data.</text>
</comment>
<feature type="repeat" description="PPR" evidence="3">
    <location>
        <begin position="49"/>
        <end position="83"/>
    </location>
</feature>
<evidence type="ECO:0000256" key="1">
    <source>
        <dbReference type="ARBA" id="ARBA00007626"/>
    </source>
</evidence>
<evidence type="ECO:0000313" key="5">
    <source>
        <dbReference type="Proteomes" id="UP000289340"/>
    </source>
</evidence>
<dbReference type="PROSITE" id="PS51375">
    <property type="entry name" value="PPR"/>
    <property type="match status" value="7"/>
</dbReference>
<evidence type="ECO:0000256" key="2">
    <source>
        <dbReference type="ARBA" id="ARBA00022737"/>
    </source>
</evidence>
<dbReference type="AlphaFoldDB" id="A0A445LXT2"/>
<comment type="similarity">
    <text evidence="1">Belongs to the PPR family. P subfamily.</text>
</comment>
<keyword evidence="2" id="KW-0677">Repeat</keyword>
<dbReference type="Gene3D" id="1.25.40.10">
    <property type="entry name" value="Tetratricopeptide repeat domain"/>
    <property type="match status" value="3"/>
</dbReference>
<organism evidence="4 5">
    <name type="scientific">Glycine soja</name>
    <name type="common">Wild soybean</name>
    <dbReference type="NCBI Taxonomy" id="3848"/>
    <lineage>
        <taxon>Eukaryota</taxon>
        <taxon>Viridiplantae</taxon>
        <taxon>Streptophyta</taxon>
        <taxon>Embryophyta</taxon>
        <taxon>Tracheophyta</taxon>
        <taxon>Spermatophyta</taxon>
        <taxon>Magnoliopsida</taxon>
        <taxon>eudicotyledons</taxon>
        <taxon>Gunneridae</taxon>
        <taxon>Pentapetalae</taxon>
        <taxon>rosids</taxon>
        <taxon>fabids</taxon>
        <taxon>Fabales</taxon>
        <taxon>Fabaceae</taxon>
        <taxon>Papilionoideae</taxon>
        <taxon>50 kb inversion clade</taxon>
        <taxon>NPAAA clade</taxon>
        <taxon>indigoferoid/millettioid clade</taxon>
        <taxon>Phaseoleae</taxon>
        <taxon>Glycine</taxon>
        <taxon>Glycine subgen. Soja</taxon>
    </lineage>
</organism>
<evidence type="ECO:0000256" key="3">
    <source>
        <dbReference type="PROSITE-ProRule" id="PRU00708"/>
    </source>
</evidence>
<feature type="repeat" description="PPR" evidence="3">
    <location>
        <begin position="154"/>
        <end position="188"/>
    </location>
</feature>
<dbReference type="NCBIfam" id="TIGR00756">
    <property type="entry name" value="PPR"/>
    <property type="match status" value="5"/>
</dbReference>
<dbReference type="InterPro" id="IPR002885">
    <property type="entry name" value="PPR_rpt"/>
</dbReference>
<feature type="repeat" description="PPR" evidence="3">
    <location>
        <begin position="288"/>
        <end position="322"/>
    </location>
</feature>
<dbReference type="PANTHER" id="PTHR47939:SF13">
    <property type="entry name" value="OS03G0201400 PROTEIN"/>
    <property type="match status" value="1"/>
</dbReference>
<dbReference type="Pfam" id="PF12854">
    <property type="entry name" value="PPR_1"/>
    <property type="match status" value="3"/>
</dbReference>
<gene>
    <name evidence="4" type="ORF">D0Y65_000213</name>
</gene>
<keyword evidence="5" id="KW-1185">Reference proteome</keyword>
<sequence>MVERGCEPNVYTYSVLIGYFCKEAMRINGQSWRSWSDLESLKEKHFKANELVYTALIDGYCKAGEIEDAVSMFKRMLTEECLPNFITFNVLIDGLRKEGKVQDAMLLVEDMAKFDVKPTLHTYTILVEEVLKEYDFDRANEILNQIISSGYQPNVVTYTAFIKAYCSQGRSEEAEEMVVKIKNEGILLDSFIYNLLINAYGCMRLLDSAFGILKCMFDTSCEPSYQTYSILMKHLVIEKYKKEGSNPVGLNVSLTNISVDNADIWNKIDFEVTTVLFEKMAECGCVPNLNTYSKLIKGLCKVGLLDVAFSLYHHMRETGISPSEIIHNSLLSSCCKLGMFGEAVTLLDSMMECSHLAHLESYKLLICGMFEQMNKEKAEAVFCSLLRCGYNYDEVAWKVHIDGLAKSMLINAQNF</sequence>
<proteinExistence type="inferred from homology"/>
<dbReference type="InterPro" id="IPR050667">
    <property type="entry name" value="PPR-containing_protein"/>
</dbReference>
<evidence type="ECO:0000313" key="4">
    <source>
        <dbReference type="EMBL" id="RZC28094.1"/>
    </source>
</evidence>
<feature type="repeat" description="PPR" evidence="3">
    <location>
        <begin position="84"/>
        <end position="118"/>
    </location>
</feature>
<name>A0A445LXT2_GLYSO</name>
<feature type="repeat" description="PPR" evidence="3">
    <location>
        <begin position="119"/>
        <end position="153"/>
    </location>
</feature>
<accession>A0A445LXT2</accession>
<dbReference type="Proteomes" id="UP000289340">
    <property type="component" value="Chromosome 1"/>
</dbReference>
<feature type="repeat" description="PPR" evidence="3">
    <location>
        <begin position="189"/>
        <end position="223"/>
    </location>
</feature>
<feature type="repeat" description="PPR" evidence="3">
    <location>
        <begin position="323"/>
        <end position="357"/>
    </location>
</feature>
<dbReference type="InterPro" id="IPR011990">
    <property type="entry name" value="TPR-like_helical_dom_sf"/>
</dbReference>
<dbReference type="PANTHER" id="PTHR47939">
    <property type="entry name" value="MEMBRANE-ASSOCIATED SALT-INDUCIBLE PROTEIN-LIKE"/>
    <property type="match status" value="1"/>
</dbReference>